<name>A0ABP8GXX6_9BURK</name>
<evidence type="ECO:0008006" key="4">
    <source>
        <dbReference type="Google" id="ProtNLM"/>
    </source>
</evidence>
<protein>
    <recommendedName>
        <fullName evidence="4">Phosphosulfolactate synthase</fullName>
    </recommendedName>
</protein>
<accession>A0ABP8GXX6</accession>
<evidence type="ECO:0000313" key="2">
    <source>
        <dbReference type="EMBL" id="GAA4331586.1"/>
    </source>
</evidence>
<organism evidence="2 3">
    <name type="scientific">Pigmentiphaga soli</name>
    <dbReference type="NCBI Taxonomy" id="1007095"/>
    <lineage>
        <taxon>Bacteria</taxon>
        <taxon>Pseudomonadati</taxon>
        <taxon>Pseudomonadota</taxon>
        <taxon>Betaproteobacteria</taxon>
        <taxon>Burkholderiales</taxon>
        <taxon>Alcaligenaceae</taxon>
        <taxon>Pigmentiphaga</taxon>
    </lineage>
</organism>
<dbReference type="EMBL" id="BAABFO010000008">
    <property type="protein sequence ID" value="GAA4331586.1"/>
    <property type="molecule type" value="Genomic_DNA"/>
</dbReference>
<dbReference type="Proteomes" id="UP001501671">
    <property type="component" value="Unassembled WGS sequence"/>
</dbReference>
<dbReference type="Pfam" id="PF02679">
    <property type="entry name" value="ComA"/>
    <property type="match status" value="1"/>
</dbReference>
<gene>
    <name evidence="2" type="ORF">GCM10023144_20400</name>
</gene>
<evidence type="ECO:0000256" key="1">
    <source>
        <dbReference type="ARBA" id="ARBA00010424"/>
    </source>
</evidence>
<comment type="caution">
    <text evidence="2">The sequence shown here is derived from an EMBL/GenBank/DDBJ whole genome shotgun (WGS) entry which is preliminary data.</text>
</comment>
<proteinExistence type="inferred from homology"/>
<sequence>MEKTLQQFLGIAWQERSAKPRDRGLTMVMDNGWPVSFVEGMLDQYGAYLDVVKLWDPHLRAPEREIRRKIEAYRRHDVRVQPGGIFMEVARLQGIEREVMPRLADLGFNVIEISGTATGAERDLDQEADLIGQARKLGFAVFGEVGKKFHDADATRRSEDEIDEAATIREFRALLDAGAERVYWEGHLLRRVMGEEPAELLAKRHRGTEQVMRVAREIGPERIMFEVSSLRPLLNRRVLQFWLVTLFGTEVNIGNARLEELGYLEALRSGSHPVHGFGRAGDYPWIRAYEEGRPADYAWWAEALQR</sequence>
<dbReference type="RefSeq" id="WP_345248968.1">
    <property type="nucleotide sequence ID" value="NZ_BAABFO010000008.1"/>
</dbReference>
<dbReference type="InterPro" id="IPR036112">
    <property type="entry name" value="ComA_synth_sf"/>
</dbReference>
<reference evidence="3" key="1">
    <citation type="journal article" date="2019" name="Int. J. Syst. Evol. Microbiol.">
        <title>The Global Catalogue of Microorganisms (GCM) 10K type strain sequencing project: providing services to taxonomists for standard genome sequencing and annotation.</title>
        <authorList>
            <consortium name="The Broad Institute Genomics Platform"/>
            <consortium name="The Broad Institute Genome Sequencing Center for Infectious Disease"/>
            <person name="Wu L."/>
            <person name="Ma J."/>
        </authorList>
    </citation>
    <scope>NUCLEOTIDE SEQUENCE [LARGE SCALE GENOMIC DNA]</scope>
    <source>
        <strain evidence="3">JCM 17666</strain>
    </source>
</reference>
<comment type="similarity">
    <text evidence="1">Belongs to the phosphosulfolactate synthase family.</text>
</comment>
<dbReference type="SUPFAM" id="SSF102110">
    <property type="entry name" value="(2r)-phospho-3-sulfolactate synthase ComA"/>
    <property type="match status" value="1"/>
</dbReference>
<keyword evidence="3" id="KW-1185">Reference proteome</keyword>
<dbReference type="Gene3D" id="3.20.20.70">
    <property type="entry name" value="Aldolase class I"/>
    <property type="match status" value="1"/>
</dbReference>
<dbReference type="InterPro" id="IPR013785">
    <property type="entry name" value="Aldolase_TIM"/>
</dbReference>
<evidence type="ECO:0000313" key="3">
    <source>
        <dbReference type="Proteomes" id="UP001501671"/>
    </source>
</evidence>
<dbReference type="InterPro" id="IPR003830">
    <property type="entry name" value="ComA_synth"/>
</dbReference>